<protein>
    <submittedName>
        <fullName evidence="4">Outer membrane protein with beta-barrel domain</fullName>
    </submittedName>
</protein>
<dbReference type="OrthoDB" id="1523584at2"/>
<gene>
    <name evidence="4" type="ORF">DET52_10212</name>
</gene>
<feature type="transmembrane region" description="Helical" evidence="2">
    <location>
        <begin position="47"/>
        <end position="71"/>
    </location>
</feature>
<dbReference type="InterPro" id="IPR025665">
    <property type="entry name" value="Beta-barrel_OMP_2"/>
</dbReference>
<accession>A0A4R6H653</accession>
<dbReference type="Pfam" id="PF13568">
    <property type="entry name" value="OMP_b-brl_2"/>
    <property type="match status" value="1"/>
</dbReference>
<keyword evidence="2" id="KW-0812">Transmembrane</keyword>
<evidence type="ECO:0000256" key="1">
    <source>
        <dbReference type="SAM" id="MobiDB-lite"/>
    </source>
</evidence>
<dbReference type="EMBL" id="SNWI01000002">
    <property type="protein sequence ID" value="TDO03682.1"/>
    <property type="molecule type" value="Genomic_DNA"/>
</dbReference>
<proteinExistence type="predicted"/>
<organism evidence="4 5">
    <name type="scientific">Sunxiuqinia elliptica</name>
    <dbReference type="NCBI Taxonomy" id="655355"/>
    <lineage>
        <taxon>Bacteria</taxon>
        <taxon>Pseudomonadati</taxon>
        <taxon>Bacteroidota</taxon>
        <taxon>Bacteroidia</taxon>
        <taxon>Marinilabiliales</taxon>
        <taxon>Prolixibacteraceae</taxon>
        <taxon>Sunxiuqinia</taxon>
    </lineage>
</organism>
<name>A0A4R6H653_9BACT</name>
<evidence type="ECO:0000313" key="5">
    <source>
        <dbReference type="Proteomes" id="UP000294848"/>
    </source>
</evidence>
<feature type="compositionally biased region" description="Basic and acidic residues" evidence="1">
    <location>
        <begin position="140"/>
        <end position="183"/>
    </location>
</feature>
<evidence type="ECO:0000256" key="2">
    <source>
        <dbReference type="SAM" id="Phobius"/>
    </source>
</evidence>
<keyword evidence="2" id="KW-0472">Membrane</keyword>
<feature type="domain" description="Outer membrane protein beta-barrel" evidence="3">
    <location>
        <begin position="224"/>
        <end position="356"/>
    </location>
</feature>
<keyword evidence="2" id="KW-1133">Transmembrane helix</keyword>
<feature type="compositionally biased region" description="Basic and acidic residues" evidence="1">
    <location>
        <begin position="87"/>
        <end position="100"/>
    </location>
</feature>
<dbReference type="Proteomes" id="UP000294848">
    <property type="component" value="Unassembled WGS sequence"/>
</dbReference>
<reference evidence="4 5" key="1">
    <citation type="submission" date="2019-03" db="EMBL/GenBank/DDBJ databases">
        <title>Freshwater and sediment microbial communities from various areas in North America, analyzing microbe dynamics in response to fracking.</title>
        <authorList>
            <person name="Lamendella R."/>
        </authorList>
    </citation>
    <scope>NUCLEOTIDE SEQUENCE [LARGE SCALE GENOMIC DNA]</scope>
    <source>
        <strain evidence="4 5">114D</strain>
    </source>
</reference>
<dbReference type="AlphaFoldDB" id="A0A4R6H653"/>
<comment type="caution">
    <text evidence="4">The sequence shown here is derived from an EMBL/GenBank/DDBJ whole genome shotgun (WGS) entry which is preliminary data.</text>
</comment>
<feature type="region of interest" description="Disordered" evidence="1">
    <location>
        <begin position="81"/>
        <end position="100"/>
    </location>
</feature>
<dbReference type="RefSeq" id="WP_133463955.1">
    <property type="nucleotide sequence ID" value="NZ_SNWI01000002.1"/>
</dbReference>
<feature type="region of interest" description="Disordered" evidence="1">
    <location>
        <begin position="118"/>
        <end position="187"/>
    </location>
</feature>
<sequence length="390" mass="44154">MKSKESQNIDQLFREGLNPEYDPVSYNDEDWQKLEMRLEQYTSSKSIALWLSPIGGIAALIILAFSLWMLWPTPEESTTEQFVQKEVVTEEEKSIPDPPSELKEQVLDSAIQPQQILQPLPSGESKKKPHLQIALNEAQKPTDKERTPDTSLRLREKLPAKFSDDKLPDTNELRQSKEYKKPQETNQVATQPLHLDAAQKDRQLALSLLVAPAYNGVDNLNDGSFGGDIGVLVSWNLTPKWQVSTGAVYAKKLYETNLNNYNNEVDYAAQTVDADCRVLDIPLNIQYALLKSGKTSVHIGTGISSYLMLKEDYYFEDTNAYGQNSQEVHLTNENQHWLSVLNFQMSVQQQISSRVNINLQPFVKIPTQDIGYAKVRLQSYGMALSASWTL</sequence>
<evidence type="ECO:0000259" key="3">
    <source>
        <dbReference type="Pfam" id="PF13568"/>
    </source>
</evidence>
<evidence type="ECO:0000313" key="4">
    <source>
        <dbReference type="EMBL" id="TDO03682.1"/>
    </source>
</evidence>